<dbReference type="AlphaFoldDB" id="A0A0B7HDY6"/>
<reference evidence="2" key="1">
    <citation type="submission" date="2015-01" db="EMBL/GenBank/DDBJ databases">
        <authorList>
            <person name="MANFREDI Pablo"/>
        </authorList>
    </citation>
    <scope>NUCLEOTIDE SEQUENCE [LARGE SCALE GENOMIC DNA]</scope>
    <source>
        <strain evidence="2">Ccy74</strain>
    </source>
</reference>
<gene>
    <name evidence="1" type="ORF">CCYN74_160013</name>
</gene>
<accession>A0A0B7HDY6</accession>
<sequence>MIFFTIYSLINITAQRYKFYNFLHKYIKIKNFDFAQFDQVPVTLRQSPFSRFKPKVQRNKNQTYFNPLPT</sequence>
<dbReference type="EMBL" id="CDOG01000008">
    <property type="protein sequence ID" value="CEN36102.1"/>
    <property type="molecule type" value="Genomic_DNA"/>
</dbReference>
<evidence type="ECO:0000313" key="2">
    <source>
        <dbReference type="Proteomes" id="UP000038083"/>
    </source>
</evidence>
<evidence type="ECO:0000313" key="1">
    <source>
        <dbReference type="EMBL" id="CEN36102.1"/>
    </source>
</evidence>
<protein>
    <submittedName>
        <fullName evidence="1">Uncharacterized protein</fullName>
    </submittedName>
</protein>
<name>A0A0B7HDY6_9FLAO</name>
<proteinExistence type="predicted"/>
<dbReference type="Proteomes" id="UP000038083">
    <property type="component" value="Unassembled WGS sequence"/>
</dbReference>
<organism evidence="1 2">
    <name type="scientific">Capnocytophaga cynodegmi</name>
    <dbReference type="NCBI Taxonomy" id="28189"/>
    <lineage>
        <taxon>Bacteria</taxon>
        <taxon>Pseudomonadati</taxon>
        <taxon>Bacteroidota</taxon>
        <taxon>Flavobacteriia</taxon>
        <taxon>Flavobacteriales</taxon>
        <taxon>Flavobacteriaceae</taxon>
        <taxon>Capnocytophaga</taxon>
    </lineage>
</organism>